<dbReference type="PIRSF" id="PIRSF001361">
    <property type="entry name" value="DAHP_synthase"/>
    <property type="match status" value="1"/>
</dbReference>
<dbReference type="GO" id="GO:0005737">
    <property type="term" value="C:cytoplasm"/>
    <property type="evidence" value="ECO:0007669"/>
    <property type="project" value="TreeGrafter"/>
</dbReference>
<feature type="domain" description="DAHP synthetase I/KDSA" evidence="9">
    <location>
        <begin position="69"/>
        <end position="363"/>
    </location>
</feature>
<protein>
    <recommendedName>
        <fullName evidence="8">Phospho-2-dehydro-3-deoxyheptonate aldolase</fullName>
        <ecNumber evidence="8">2.5.1.54</ecNumber>
    </recommendedName>
</protein>
<evidence type="ECO:0000256" key="7">
    <source>
        <dbReference type="ARBA" id="ARBA00047508"/>
    </source>
</evidence>
<sequence length="374" mass="41363">MNQAATVKESGVKSMGIKARAVIDETLKHMEPPIQPMGDILPSANQLRHRYPVNAYLATQLENARTAINNIVHGDDPRLLVVVGPCSVHDTDGVLEYGRRLAELKPQLDDRMQIVMRAYVEKPRTTVGWKGLVYDPLLDGSHHMAYGLDKARRLMVELAHLGLPLATEALSPIVSDYLQDLVSWTAIGARTTESQLHREMASGLTSAVGFKNGTDGGVEVAIQAMQSSRSPHCYPTLSTCGRPQMRKTLGNPHVHLVLRGGRGNPNYDEGSVREYSEALEKHGLPVRLMVDCSHDNSRKDFRNQSKVLNEVVRQLKTGSSTIMGVMLESYLQEGNQKVHPDRPLQYGVSITDGCIGWGETERLLSDLYEQLPAK</sequence>
<comment type="catalytic activity">
    <reaction evidence="7 8">
        <text>D-erythrose 4-phosphate + phosphoenolpyruvate + H2O = 7-phospho-2-dehydro-3-deoxy-D-arabino-heptonate + phosphate</text>
        <dbReference type="Rhea" id="RHEA:14717"/>
        <dbReference type="ChEBI" id="CHEBI:15377"/>
        <dbReference type="ChEBI" id="CHEBI:16897"/>
        <dbReference type="ChEBI" id="CHEBI:43474"/>
        <dbReference type="ChEBI" id="CHEBI:58394"/>
        <dbReference type="ChEBI" id="CHEBI:58702"/>
        <dbReference type="EC" id="2.5.1.54"/>
    </reaction>
</comment>
<dbReference type="Pfam" id="PF00793">
    <property type="entry name" value="DAHP_synth_1"/>
    <property type="match status" value="1"/>
</dbReference>
<dbReference type="eggNOG" id="COG0722">
    <property type="taxonomic scope" value="Bacteria"/>
</dbReference>
<evidence type="ECO:0000313" key="11">
    <source>
        <dbReference type="Proteomes" id="UP000000238"/>
    </source>
</evidence>
<comment type="pathway">
    <text evidence="2 8">Metabolic intermediate biosynthesis; chorismate biosynthesis; chorismate from D-erythrose 4-phosphate and phosphoenolpyruvate: step 1/7.</text>
</comment>
<dbReference type="AlphaFoldDB" id="Q2S9D8"/>
<keyword evidence="6 8" id="KW-0057">Aromatic amino acid biosynthesis</keyword>
<dbReference type="InterPro" id="IPR013785">
    <property type="entry name" value="Aldolase_TIM"/>
</dbReference>
<evidence type="ECO:0000256" key="5">
    <source>
        <dbReference type="ARBA" id="ARBA00022679"/>
    </source>
</evidence>
<dbReference type="HOGENOM" id="CLU_030903_0_1_6"/>
<dbReference type="RefSeq" id="WP_011399794.1">
    <property type="nucleotide sequence ID" value="NC_007645.1"/>
</dbReference>
<dbReference type="InterPro" id="IPR006218">
    <property type="entry name" value="DAHP1/KDSA"/>
</dbReference>
<comment type="similarity">
    <text evidence="3 8">Belongs to the class-I DAHP synthase family.</text>
</comment>
<evidence type="ECO:0000256" key="8">
    <source>
        <dbReference type="PIRNR" id="PIRNR001361"/>
    </source>
</evidence>
<evidence type="ECO:0000313" key="10">
    <source>
        <dbReference type="EMBL" id="ABC32736.1"/>
    </source>
</evidence>
<dbReference type="Gene3D" id="3.20.20.70">
    <property type="entry name" value="Aldolase class I"/>
    <property type="match status" value="1"/>
</dbReference>
<dbReference type="EMBL" id="CP000155">
    <property type="protein sequence ID" value="ABC32736.1"/>
    <property type="molecule type" value="Genomic_DNA"/>
</dbReference>
<dbReference type="NCBIfam" id="TIGR00034">
    <property type="entry name" value="aroFGH"/>
    <property type="match status" value="1"/>
</dbReference>
<dbReference type="SUPFAM" id="SSF51569">
    <property type="entry name" value="Aldolase"/>
    <property type="match status" value="1"/>
</dbReference>
<evidence type="ECO:0000256" key="4">
    <source>
        <dbReference type="ARBA" id="ARBA00022605"/>
    </source>
</evidence>
<reference evidence="10 11" key="1">
    <citation type="journal article" date="2005" name="Nucleic Acids Res.">
        <title>Genomic blueprint of Hahella chejuensis, a marine microbe producing an algicidal agent.</title>
        <authorList>
            <person name="Jeong H."/>
            <person name="Yim J.H."/>
            <person name="Lee C."/>
            <person name="Choi S.-H."/>
            <person name="Park Y.K."/>
            <person name="Yoon S.H."/>
            <person name="Hur C.-G."/>
            <person name="Kang H.-Y."/>
            <person name="Kim D."/>
            <person name="Lee H.H."/>
            <person name="Park K.H."/>
            <person name="Park S.-H."/>
            <person name="Park H.-S."/>
            <person name="Lee H.K."/>
            <person name="Oh T.K."/>
            <person name="Kim J.F."/>
        </authorList>
    </citation>
    <scope>NUCLEOTIDE SEQUENCE [LARGE SCALE GENOMIC DNA]</scope>
    <source>
        <strain evidence="10 11">KCTC 2396</strain>
    </source>
</reference>
<accession>Q2S9D8</accession>
<evidence type="ECO:0000256" key="1">
    <source>
        <dbReference type="ARBA" id="ARBA00003726"/>
    </source>
</evidence>
<dbReference type="PANTHER" id="PTHR21225">
    <property type="entry name" value="PHOSPHO-2-DEHYDRO-3-DEOXYHEPTONATE ALDOLASE DAHP SYNTHETASE"/>
    <property type="match status" value="1"/>
</dbReference>
<dbReference type="GO" id="GO:0009423">
    <property type="term" value="P:chorismate biosynthetic process"/>
    <property type="evidence" value="ECO:0007669"/>
    <property type="project" value="UniProtKB-UniPathway"/>
</dbReference>
<dbReference type="GO" id="GO:0008652">
    <property type="term" value="P:amino acid biosynthetic process"/>
    <property type="evidence" value="ECO:0007669"/>
    <property type="project" value="UniProtKB-KW"/>
</dbReference>
<dbReference type="EC" id="2.5.1.54" evidence="8"/>
<dbReference type="Proteomes" id="UP000000238">
    <property type="component" value="Chromosome"/>
</dbReference>
<dbReference type="STRING" id="349521.HCH_06088"/>
<name>Q2S9D8_HAHCH</name>
<keyword evidence="5 8" id="KW-0808">Transferase</keyword>
<evidence type="ECO:0000259" key="9">
    <source>
        <dbReference type="Pfam" id="PF00793"/>
    </source>
</evidence>
<evidence type="ECO:0000256" key="2">
    <source>
        <dbReference type="ARBA" id="ARBA00004688"/>
    </source>
</evidence>
<gene>
    <name evidence="10" type="ordered locus">HCH_06088</name>
</gene>
<evidence type="ECO:0000256" key="3">
    <source>
        <dbReference type="ARBA" id="ARBA00007985"/>
    </source>
</evidence>
<keyword evidence="11" id="KW-1185">Reference proteome</keyword>
<dbReference type="PANTHER" id="PTHR21225:SF12">
    <property type="entry name" value="PHOSPHO-2-DEHYDRO-3-DEOXYHEPTONATE ALDOLASE, TYROSINE-INHIBITED"/>
    <property type="match status" value="1"/>
</dbReference>
<dbReference type="KEGG" id="hch:HCH_06088"/>
<organism evidence="10 11">
    <name type="scientific">Hahella chejuensis (strain KCTC 2396)</name>
    <dbReference type="NCBI Taxonomy" id="349521"/>
    <lineage>
        <taxon>Bacteria</taxon>
        <taxon>Pseudomonadati</taxon>
        <taxon>Pseudomonadota</taxon>
        <taxon>Gammaproteobacteria</taxon>
        <taxon>Oceanospirillales</taxon>
        <taxon>Hahellaceae</taxon>
        <taxon>Hahella</taxon>
    </lineage>
</organism>
<dbReference type="GO" id="GO:0009073">
    <property type="term" value="P:aromatic amino acid family biosynthetic process"/>
    <property type="evidence" value="ECO:0007669"/>
    <property type="project" value="UniProtKB-KW"/>
</dbReference>
<evidence type="ECO:0000256" key="6">
    <source>
        <dbReference type="ARBA" id="ARBA00023141"/>
    </source>
</evidence>
<comment type="function">
    <text evidence="1 8">Stereospecific condensation of phosphoenolpyruvate (PEP) and D-erythrose-4-phosphate (E4P) giving rise to 3-deoxy-D-arabino-heptulosonate-7-phosphate (DAHP).</text>
</comment>
<proteinExistence type="inferred from homology"/>
<dbReference type="InterPro" id="IPR006219">
    <property type="entry name" value="DAHP_synth_1"/>
</dbReference>
<dbReference type="NCBIfam" id="NF009395">
    <property type="entry name" value="PRK12755.1"/>
    <property type="match status" value="1"/>
</dbReference>
<keyword evidence="4 8" id="KW-0028">Amino-acid biosynthesis</keyword>
<dbReference type="UniPathway" id="UPA00053">
    <property type="reaction ID" value="UER00084"/>
</dbReference>
<dbReference type="GO" id="GO:0003849">
    <property type="term" value="F:3-deoxy-7-phosphoheptulonate synthase activity"/>
    <property type="evidence" value="ECO:0007669"/>
    <property type="project" value="UniProtKB-EC"/>
</dbReference>